<comment type="caution">
    <text evidence="2">The sequence shown here is derived from an EMBL/GenBank/DDBJ whole genome shotgun (WGS) entry which is preliminary data.</text>
</comment>
<evidence type="ECO:0000313" key="2">
    <source>
        <dbReference type="EMBL" id="KPL85132.1"/>
    </source>
</evidence>
<evidence type="ECO:0000259" key="1">
    <source>
        <dbReference type="SMART" id="SM00278"/>
    </source>
</evidence>
<name>A0A0P6YQ38_9CHLR</name>
<organism evidence="2 3">
    <name type="scientific">Levilinea saccharolytica</name>
    <dbReference type="NCBI Taxonomy" id="229921"/>
    <lineage>
        <taxon>Bacteria</taxon>
        <taxon>Bacillati</taxon>
        <taxon>Chloroflexota</taxon>
        <taxon>Anaerolineae</taxon>
        <taxon>Anaerolineales</taxon>
        <taxon>Anaerolineaceae</taxon>
        <taxon>Levilinea</taxon>
    </lineage>
</organism>
<dbReference type="GO" id="GO:0003677">
    <property type="term" value="F:DNA binding"/>
    <property type="evidence" value="ECO:0007669"/>
    <property type="project" value="InterPro"/>
</dbReference>
<dbReference type="Gene3D" id="3.10.560.10">
    <property type="entry name" value="Outer membrane lipoprotein wza domain like"/>
    <property type="match status" value="1"/>
</dbReference>
<dbReference type="InterPro" id="IPR051675">
    <property type="entry name" value="Endo/Exo/Phosphatase_dom_1"/>
</dbReference>
<keyword evidence="3" id="KW-1185">Reference proteome</keyword>
<dbReference type="Proteomes" id="UP000050501">
    <property type="component" value="Unassembled WGS sequence"/>
</dbReference>
<dbReference type="InterPro" id="IPR010994">
    <property type="entry name" value="RuvA_2-like"/>
</dbReference>
<protein>
    <recommendedName>
        <fullName evidence="1">Helix-hairpin-helix DNA-binding motif class 1 domain-containing protein</fullName>
    </recommendedName>
</protein>
<dbReference type="NCBIfam" id="TIGR00426">
    <property type="entry name" value="competence protein ComEA helix-hairpin-helix repeat region"/>
    <property type="match status" value="1"/>
</dbReference>
<dbReference type="PANTHER" id="PTHR21180">
    <property type="entry name" value="ENDONUCLEASE/EXONUCLEASE/PHOSPHATASE FAMILY DOMAIN-CONTAINING PROTEIN 1"/>
    <property type="match status" value="1"/>
</dbReference>
<gene>
    <name evidence="2" type="ORF">ADN01_06310</name>
</gene>
<dbReference type="InterPro" id="IPR019554">
    <property type="entry name" value="Soluble_ligand-bd"/>
</dbReference>
<dbReference type="EMBL" id="LGCM01000027">
    <property type="protein sequence ID" value="KPL85132.1"/>
    <property type="molecule type" value="Genomic_DNA"/>
</dbReference>
<dbReference type="SUPFAM" id="SSF47781">
    <property type="entry name" value="RuvA domain 2-like"/>
    <property type="match status" value="1"/>
</dbReference>
<dbReference type="GO" id="GO:0006281">
    <property type="term" value="P:DNA repair"/>
    <property type="evidence" value="ECO:0007669"/>
    <property type="project" value="InterPro"/>
</dbReference>
<dbReference type="GO" id="GO:0015628">
    <property type="term" value="P:protein secretion by the type II secretion system"/>
    <property type="evidence" value="ECO:0007669"/>
    <property type="project" value="TreeGrafter"/>
</dbReference>
<dbReference type="STRING" id="229921.ADN01_06310"/>
<dbReference type="GO" id="GO:0015627">
    <property type="term" value="C:type II protein secretion system complex"/>
    <property type="evidence" value="ECO:0007669"/>
    <property type="project" value="TreeGrafter"/>
</dbReference>
<dbReference type="AlphaFoldDB" id="A0A0P6YQ38"/>
<reference evidence="2 3" key="1">
    <citation type="submission" date="2015-07" db="EMBL/GenBank/DDBJ databases">
        <title>Genome sequence of Levilinea saccharolytica DSM 16555.</title>
        <authorList>
            <person name="Hemp J."/>
            <person name="Ward L.M."/>
            <person name="Pace L.A."/>
            <person name="Fischer W.W."/>
        </authorList>
    </citation>
    <scope>NUCLEOTIDE SEQUENCE [LARGE SCALE GENOMIC DNA]</scope>
    <source>
        <strain evidence="2 3">KIBI-1</strain>
    </source>
</reference>
<feature type="domain" description="Helix-hairpin-helix DNA-binding motif class 1" evidence="1">
    <location>
        <begin position="150"/>
        <end position="169"/>
    </location>
</feature>
<dbReference type="InterPro" id="IPR004509">
    <property type="entry name" value="Competence_ComEA_HhH"/>
</dbReference>
<accession>A0A0P6YQ38</accession>
<dbReference type="InterPro" id="IPR003583">
    <property type="entry name" value="Hlx-hairpin-Hlx_DNA-bd_motif"/>
</dbReference>
<proteinExistence type="predicted"/>
<dbReference type="SMART" id="SM00278">
    <property type="entry name" value="HhH1"/>
    <property type="match status" value="2"/>
</dbReference>
<dbReference type="Pfam" id="PF10531">
    <property type="entry name" value="SLBB"/>
    <property type="match status" value="1"/>
</dbReference>
<dbReference type="PANTHER" id="PTHR21180:SF32">
    <property type="entry name" value="ENDONUCLEASE_EXONUCLEASE_PHOSPHATASE FAMILY DOMAIN-CONTAINING PROTEIN 1"/>
    <property type="match status" value="1"/>
</dbReference>
<dbReference type="Gene3D" id="1.10.150.320">
    <property type="entry name" value="Photosystem II 12 kDa extrinsic protein"/>
    <property type="match status" value="1"/>
</dbReference>
<evidence type="ECO:0000313" key="3">
    <source>
        <dbReference type="Proteomes" id="UP000050501"/>
    </source>
</evidence>
<feature type="domain" description="Helix-hairpin-helix DNA-binding motif class 1" evidence="1">
    <location>
        <begin position="120"/>
        <end position="139"/>
    </location>
</feature>
<sequence>MLYIIARQPVGEPVVLLPMPTEGPILVDVAGAVNRPGVYALPPDSRVFQAIEMAGGFSTEADPNSVNKALRLNDENRVYVAKVGELQAKSSAGLSAADRTGVSLPKDTSSLVDINTATAAQFQDLPGIGPTRAADIVNYREKIGAFATLEQLMDVPGIGPTTFEQIRPLLTLTPAD</sequence>
<dbReference type="Pfam" id="PF12836">
    <property type="entry name" value="HHH_3"/>
    <property type="match status" value="1"/>
</dbReference>